<dbReference type="Pfam" id="PF04578">
    <property type="entry name" value="DUF594"/>
    <property type="match status" value="1"/>
</dbReference>
<feature type="transmembrane region" description="Helical" evidence="2">
    <location>
        <begin position="95"/>
        <end position="115"/>
    </location>
</feature>
<evidence type="ECO:0000313" key="5">
    <source>
        <dbReference type="Proteomes" id="UP000604825"/>
    </source>
</evidence>
<dbReference type="OrthoDB" id="627696at2759"/>
<accession>A0A811SLC4</accession>
<feature type="transmembrane region" description="Helical" evidence="2">
    <location>
        <begin position="325"/>
        <end position="347"/>
    </location>
</feature>
<dbReference type="AlphaFoldDB" id="A0A811SLC4"/>
<dbReference type="InterPro" id="IPR025315">
    <property type="entry name" value="DUF4220"/>
</dbReference>
<dbReference type="Proteomes" id="UP000604825">
    <property type="component" value="Unassembled WGS sequence"/>
</dbReference>
<gene>
    <name evidence="4" type="ORF">NCGR_LOCUS65864</name>
</gene>
<dbReference type="InterPro" id="IPR007658">
    <property type="entry name" value="DUF594"/>
</dbReference>
<keyword evidence="2" id="KW-0812">Transmembrane</keyword>
<proteinExistence type="predicted"/>
<feature type="region of interest" description="Disordered" evidence="1">
    <location>
        <begin position="819"/>
        <end position="851"/>
    </location>
</feature>
<evidence type="ECO:0000256" key="1">
    <source>
        <dbReference type="SAM" id="MobiDB-lite"/>
    </source>
</evidence>
<organism evidence="4 5">
    <name type="scientific">Miscanthus lutarioriparius</name>
    <dbReference type="NCBI Taxonomy" id="422564"/>
    <lineage>
        <taxon>Eukaryota</taxon>
        <taxon>Viridiplantae</taxon>
        <taxon>Streptophyta</taxon>
        <taxon>Embryophyta</taxon>
        <taxon>Tracheophyta</taxon>
        <taxon>Spermatophyta</taxon>
        <taxon>Magnoliopsida</taxon>
        <taxon>Liliopsida</taxon>
        <taxon>Poales</taxon>
        <taxon>Poaceae</taxon>
        <taxon>PACMAD clade</taxon>
        <taxon>Panicoideae</taxon>
        <taxon>Andropogonodae</taxon>
        <taxon>Andropogoneae</taxon>
        <taxon>Saccharinae</taxon>
        <taxon>Miscanthus</taxon>
    </lineage>
</organism>
<evidence type="ECO:0000256" key="2">
    <source>
        <dbReference type="SAM" id="Phobius"/>
    </source>
</evidence>
<sequence>MGSVVQHIGNATSTTLMHKLRGLWMNPRGTVLRIEALALVAIAISFFLATCGSCRRWSNSWILQKGFLVANALFLSLGTYSIGLMQSSPVKSEMYPIWAVSLFALLCCVDSVTMFSFDNKSQVWKMLYQLFLYCGYVLLMSISSISSDIGSIAICVLSAITLLKGFHKSMALLLPGRMRNVIRDTQDSELFIVGLRYFTREKKLMVHLPLDEDNAAKVARTDVAVKVHAINSMYKGGELRSDIRDVCLSLSLSHMLQLRLLGVKEDDESMIFDKSVSSNWSELKGDDDGVMEWAFKVVEVELAFLYDILFTSNAFLHYYEAKTASIWVLASLVGICFVGVVAAMPGTRTVRWASSSSSSSSSSSGGHGTAVVGTTTADLVITGVILGSLALLQVVQLLRCWTSNWARVAFACDCARKRRRQEEEEEAEVKPQQGGDSVQGIHLKIRGWCLRLRAHLLRINWFESYLWQDKLGQHSMVEPTGGCLQCFTRPAQESTCASASRKYCSIVSGMLGLRCVGRELLEALCGSGTGDTTIGLHSDIKASVAGFLTEIRSDDASAWPSPTVGDERRRIEQISKRSDNESARLGSNYNPALRKTRSRGYDPHLESAARRKLSVAEKYTSSVLTWHVATCYCELAQRHDDKGFLKGCSTGAERAAVEKDHRVATALSKYCAYLVASVPELLPGPPVDTKKVYDAVARRAREVRRGGGGEDNLLAAMDKMDTRDHLQELRVMLDERLWMDRPFDEGVQLGQELWRKPPSERWKELAGFWVKALVYAAPSENTEEHMQRLAQGGEFITHVWALLSHAGIRRWQGGLEEPAVTPGAGAGAGAAHGASSSYRPRHGLRRSASVS</sequence>
<feature type="transmembrane region" description="Helical" evidence="2">
    <location>
        <begin position="127"/>
        <end position="145"/>
    </location>
</feature>
<comment type="caution">
    <text evidence="4">The sequence shown here is derived from an EMBL/GenBank/DDBJ whole genome shotgun (WGS) entry which is preliminary data.</text>
</comment>
<keyword evidence="2" id="KW-1133">Transmembrane helix</keyword>
<feature type="transmembrane region" description="Helical" evidence="2">
    <location>
        <begin position="151"/>
        <end position="174"/>
    </location>
</feature>
<evidence type="ECO:0000313" key="4">
    <source>
        <dbReference type="EMBL" id="CAD6341766.1"/>
    </source>
</evidence>
<protein>
    <recommendedName>
        <fullName evidence="3">DUF4220 domain-containing protein</fullName>
    </recommendedName>
</protein>
<keyword evidence="5" id="KW-1185">Reference proteome</keyword>
<dbReference type="PANTHER" id="PTHR31325">
    <property type="entry name" value="OS01G0798800 PROTEIN-RELATED"/>
    <property type="match status" value="1"/>
</dbReference>
<dbReference type="Pfam" id="PF13968">
    <property type="entry name" value="DUF4220"/>
    <property type="match status" value="1"/>
</dbReference>
<keyword evidence="2" id="KW-0472">Membrane</keyword>
<feature type="transmembrane region" description="Helical" evidence="2">
    <location>
        <begin position="30"/>
        <end position="50"/>
    </location>
</feature>
<dbReference type="EMBL" id="CAJGYO010000302">
    <property type="protein sequence ID" value="CAD6341766.1"/>
    <property type="molecule type" value="Genomic_DNA"/>
</dbReference>
<reference evidence="4" key="1">
    <citation type="submission" date="2020-10" db="EMBL/GenBank/DDBJ databases">
        <authorList>
            <person name="Han B."/>
            <person name="Lu T."/>
            <person name="Zhao Q."/>
            <person name="Huang X."/>
            <person name="Zhao Y."/>
        </authorList>
    </citation>
    <scope>NUCLEOTIDE SEQUENCE</scope>
</reference>
<feature type="transmembrane region" description="Helical" evidence="2">
    <location>
        <begin position="62"/>
        <end position="83"/>
    </location>
</feature>
<evidence type="ECO:0000259" key="3">
    <source>
        <dbReference type="Pfam" id="PF13968"/>
    </source>
</evidence>
<feature type="domain" description="DUF4220" evidence="3">
    <location>
        <begin position="70"/>
        <end position="478"/>
    </location>
</feature>
<name>A0A811SLC4_9POAL</name>